<protein>
    <submittedName>
        <fullName evidence="2">Uncharacterized protein</fullName>
    </submittedName>
</protein>
<feature type="compositionally biased region" description="Basic and acidic residues" evidence="1">
    <location>
        <begin position="20"/>
        <end position="32"/>
    </location>
</feature>
<sequence length="86" mass="10286">MEKRKKITHPENCWSLRNHRAAENKKTEREMETQTSGSQERRGQRRERCSSMNRLKPNFSQDQDGTVKTDSDVKTEERFSHQNLHQ</sequence>
<evidence type="ECO:0000313" key="2">
    <source>
        <dbReference type="EMBL" id="KAK9954880.1"/>
    </source>
</evidence>
<evidence type="ECO:0000256" key="1">
    <source>
        <dbReference type="SAM" id="MobiDB-lite"/>
    </source>
</evidence>
<accession>A0AAW1Z455</accession>
<keyword evidence="3" id="KW-1185">Reference proteome</keyword>
<reference evidence="2 3" key="1">
    <citation type="submission" date="2024-05" db="EMBL/GenBank/DDBJ databases">
        <title>A high-quality chromosomal-level genome assembly of Topmouth culter (Culter alburnus).</title>
        <authorList>
            <person name="Zhao H."/>
        </authorList>
    </citation>
    <scope>NUCLEOTIDE SEQUENCE [LARGE SCALE GENOMIC DNA]</scope>
    <source>
        <strain evidence="2">CATC2023</strain>
        <tissue evidence="2">Muscle</tissue>
    </source>
</reference>
<dbReference type="Proteomes" id="UP001479290">
    <property type="component" value="Unassembled WGS sequence"/>
</dbReference>
<organism evidence="2 3">
    <name type="scientific">Culter alburnus</name>
    <name type="common">Topmouth culter</name>
    <dbReference type="NCBI Taxonomy" id="194366"/>
    <lineage>
        <taxon>Eukaryota</taxon>
        <taxon>Metazoa</taxon>
        <taxon>Chordata</taxon>
        <taxon>Craniata</taxon>
        <taxon>Vertebrata</taxon>
        <taxon>Euteleostomi</taxon>
        <taxon>Actinopterygii</taxon>
        <taxon>Neopterygii</taxon>
        <taxon>Teleostei</taxon>
        <taxon>Ostariophysi</taxon>
        <taxon>Cypriniformes</taxon>
        <taxon>Xenocyprididae</taxon>
        <taxon>Xenocypridinae</taxon>
        <taxon>Culter</taxon>
    </lineage>
</organism>
<dbReference type="AlphaFoldDB" id="A0AAW1Z455"/>
<feature type="compositionally biased region" description="Polar residues" evidence="1">
    <location>
        <begin position="50"/>
        <end position="64"/>
    </location>
</feature>
<evidence type="ECO:0000313" key="3">
    <source>
        <dbReference type="Proteomes" id="UP001479290"/>
    </source>
</evidence>
<feature type="compositionally biased region" description="Basic and acidic residues" evidence="1">
    <location>
        <begin position="65"/>
        <end position="80"/>
    </location>
</feature>
<name>A0AAW1Z455_CULAL</name>
<comment type="caution">
    <text evidence="2">The sequence shown here is derived from an EMBL/GenBank/DDBJ whole genome shotgun (WGS) entry which is preliminary data.</text>
</comment>
<gene>
    <name evidence="2" type="ORF">ABG768_014797</name>
</gene>
<proteinExistence type="predicted"/>
<dbReference type="EMBL" id="JAWDJR010000021">
    <property type="protein sequence ID" value="KAK9954880.1"/>
    <property type="molecule type" value="Genomic_DNA"/>
</dbReference>
<feature type="compositionally biased region" description="Basic and acidic residues" evidence="1">
    <location>
        <begin position="39"/>
        <end position="49"/>
    </location>
</feature>
<feature type="region of interest" description="Disordered" evidence="1">
    <location>
        <begin position="1"/>
        <end position="86"/>
    </location>
</feature>